<evidence type="ECO:0000256" key="2">
    <source>
        <dbReference type="ARBA" id="ARBA00004569"/>
    </source>
</evidence>
<dbReference type="Proteomes" id="UP001174909">
    <property type="component" value="Unassembled WGS sequence"/>
</dbReference>
<name>A0AA35X305_GEOBA</name>
<accession>A0AA35X305</accession>
<dbReference type="InterPro" id="IPR018247">
    <property type="entry name" value="EF_Hand_1_Ca_BS"/>
</dbReference>
<organism evidence="11 12">
    <name type="scientific">Geodia barretti</name>
    <name type="common">Barrett's horny sponge</name>
    <dbReference type="NCBI Taxonomy" id="519541"/>
    <lineage>
        <taxon>Eukaryota</taxon>
        <taxon>Metazoa</taxon>
        <taxon>Porifera</taxon>
        <taxon>Demospongiae</taxon>
        <taxon>Heteroscleromorpha</taxon>
        <taxon>Tetractinellida</taxon>
        <taxon>Astrophorina</taxon>
        <taxon>Geodiidae</taxon>
        <taxon>Geodia</taxon>
    </lineage>
</organism>
<keyword evidence="3" id="KW-0677">Repeat</keyword>
<feature type="domain" description="EF-hand" evidence="10">
    <location>
        <begin position="356"/>
        <end position="391"/>
    </location>
</feature>
<dbReference type="SMART" id="SM00054">
    <property type="entry name" value="EFh"/>
    <property type="match status" value="2"/>
</dbReference>
<sequence>MALRPLGRQLSRSGLLWKAASQPKSLRNLSQGLQNAGNGRRRLYFLVGVGSCAVGTVWWFRKAREEGEGGVLPVARAGGSEKVEEKPVKVSGRELRYKSFASYVYKGEPYMSARDFLDSLIRDGPRSVDKEVIDDKILDKMLWGTPGRRKGSDHLFKDMWNSSVLSYGDYLFLLTALIKTRRQFEIAFRMYDVDNSDFIDHEEFSRVEKSVTAQRDNAMIEQKRLAKSSLSVHFFGYRGNQRLFSRDFFKFLEDLQSEVRRMEFDQYSGSSPTMSEEDFARVLLRHTTWDLDPVFKRLRGRPPSLGISFQQFNDFCQLLNSLEDFSVAMTMYTIAGQPVSEEEFGRAAHICLGKPLDPNLVSTVFEIFDKDGDHKLSYREFIAVMKGWKLRGYKMREKKQLGGPLEEFKACVKMEMRDK</sequence>
<dbReference type="Gene3D" id="1.10.238.10">
    <property type="entry name" value="EF-hand"/>
    <property type="match status" value="2"/>
</dbReference>
<dbReference type="GO" id="GO:1990246">
    <property type="term" value="C:uniplex complex"/>
    <property type="evidence" value="ECO:0007669"/>
    <property type="project" value="TreeGrafter"/>
</dbReference>
<dbReference type="GO" id="GO:0005509">
    <property type="term" value="F:calcium ion binding"/>
    <property type="evidence" value="ECO:0007669"/>
    <property type="project" value="InterPro"/>
</dbReference>
<dbReference type="AlphaFoldDB" id="A0AA35X305"/>
<comment type="subcellular location">
    <subcellularLocation>
        <location evidence="1">Mitochondrion inner membrane</location>
    </subcellularLocation>
    <subcellularLocation>
        <location evidence="2">Mitochondrion intermembrane space</location>
    </subcellularLocation>
</comment>
<keyword evidence="5" id="KW-0106">Calcium</keyword>
<dbReference type="Pfam" id="PF13499">
    <property type="entry name" value="EF-hand_7"/>
    <property type="match status" value="1"/>
</dbReference>
<dbReference type="InterPro" id="IPR011992">
    <property type="entry name" value="EF-hand-dom_pair"/>
</dbReference>
<evidence type="ECO:0000256" key="6">
    <source>
        <dbReference type="ARBA" id="ARBA00022946"/>
    </source>
</evidence>
<keyword evidence="7" id="KW-0496">Mitochondrion</keyword>
<dbReference type="SUPFAM" id="SSF47473">
    <property type="entry name" value="EF-hand"/>
    <property type="match status" value="2"/>
</dbReference>
<keyword evidence="9" id="KW-1133">Transmembrane helix</keyword>
<evidence type="ECO:0000256" key="5">
    <source>
        <dbReference type="ARBA" id="ARBA00022837"/>
    </source>
</evidence>
<dbReference type="GO" id="GO:0036444">
    <property type="term" value="P:calcium import into the mitochondrion"/>
    <property type="evidence" value="ECO:0007669"/>
    <property type="project" value="TreeGrafter"/>
</dbReference>
<evidence type="ECO:0000256" key="8">
    <source>
        <dbReference type="ARBA" id="ARBA00023136"/>
    </source>
</evidence>
<dbReference type="GO" id="GO:0051560">
    <property type="term" value="P:mitochondrial calcium ion homeostasis"/>
    <property type="evidence" value="ECO:0007669"/>
    <property type="project" value="TreeGrafter"/>
</dbReference>
<evidence type="ECO:0000313" key="12">
    <source>
        <dbReference type="Proteomes" id="UP001174909"/>
    </source>
</evidence>
<proteinExistence type="predicted"/>
<dbReference type="InterPro" id="IPR039800">
    <property type="entry name" value="MICU1/2/3"/>
</dbReference>
<dbReference type="GO" id="GO:0005758">
    <property type="term" value="C:mitochondrial intermembrane space"/>
    <property type="evidence" value="ECO:0007669"/>
    <property type="project" value="UniProtKB-SubCell"/>
</dbReference>
<evidence type="ECO:0000256" key="1">
    <source>
        <dbReference type="ARBA" id="ARBA00004273"/>
    </source>
</evidence>
<evidence type="ECO:0000256" key="9">
    <source>
        <dbReference type="SAM" id="Phobius"/>
    </source>
</evidence>
<evidence type="ECO:0000256" key="7">
    <source>
        <dbReference type="ARBA" id="ARBA00023128"/>
    </source>
</evidence>
<dbReference type="PROSITE" id="PS00018">
    <property type="entry name" value="EF_HAND_1"/>
    <property type="match status" value="2"/>
</dbReference>
<dbReference type="PROSITE" id="PS50222">
    <property type="entry name" value="EF_HAND_2"/>
    <property type="match status" value="2"/>
</dbReference>
<protein>
    <submittedName>
        <fullName evidence="11">Calcium uptake protein 2, mitochondrial</fullName>
    </submittedName>
</protein>
<dbReference type="CDD" id="cd15900">
    <property type="entry name" value="EFh_MICU"/>
    <property type="match status" value="1"/>
</dbReference>
<keyword evidence="6" id="KW-0809">Transit peptide</keyword>
<reference evidence="11" key="1">
    <citation type="submission" date="2023-03" db="EMBL/GenBank/DDBJ databases">
        <authorList>
            <person name="Steffen K."/>
            <person name="Cardenas P."/>
        </authorList>
    </citation>
    <scope>NUCLEOTIDE SEQUENCE</scope>
</reference>
<evidence type="ECO:0000256" key="4">
    <source>
        <dbReference type="ARBA" id="ARBA00022792"/>
    </source>
</evidence>
<evidence type="ECO:0000313" key="11">
    <source>
        <dbReference type="EMBL" id="CAI8037961.1"/>
    </source>
</evidence>
<keyword evidence="8 9" id="KW-0472">Membrane</keyword>
<feature type="domain" description="EF-hand" evidence="10">
    <location>
        <begin position="179"/>
        <end position="214"/>
    </location>
</feature>
<evidence type="ECO:0000256" key="3">
    <source>
        <dbReference type="ARBA" id="ARBA00022737"/>
    </source>
</evidence>
<dbReference type="EMBL" id="CASHTH010002970">
    <property type="protein sequence ID" value="CAI8037961.1"/>
    <property type="molecule type" value="Genomic_DNA"/>
</dbReference>
<dbReference type="InterPro" id="IPR002048">
    <property type="entry name" value="EF_hand_dom"/>
</dbReference>
<dbReference type="PANTHER" id="PTHR12294">
    <property type="entry name" value="EF HAND DOMAIN FAMILY A1,A2-RELATED"/>
    <property type="match status" value="1"/>
</dbReference>
<evidence type="ECO:0000259" key="10">
    <source>
        <dbReference type="PROSITE" id="PS50222"/>
    </source>
</evidence>
<dbReference type="PANTHER" id="PTHR12294:SF13">
    <property type="entry name" value="MITOCHONDRIAL CALCIUM UPTAKE 3, ISOFORM D"/>
    <property type="match status" value="1"/>
</dbReference>
<feature type="transmembrane region" description="Helical" evidence="9">
    <location>
        <begin position="43"/>
        <end position="60"/>
    </location>
</feature>
<comment type="caution">
    <text evidence="11">The sequence shown here is derived from an EMBL/GenBank/DDBJ whole genome shotgun (WGS) entry which is preliminary data.</text>
</comment>
<gene>
    <name evidence="11" type="ORF">GBAR_LOCUS21191</name>
</gene>
<keyword evidence="12" id="KW-1185">Reference proteome</keyword>
<keyword evidence="4" id="KW-0999">Mitochondrion inner membrane</keyword>
<keyword evidence="9" id="KW-0812">Transmembrane</keyword>